<dbReference type="SUPFAM" id="SSF103481">
    <property type="entry name" value="Multidrug resistance efflux transporter EmrE"/>
    <property type="match status" value="2"/>
</dbReference>
<keyword evidence="4 6" id="KW-1133">Transmembrane helix</keyword>
<dbReference type="InterPro" id="IPR051258">
    <property type="entry name" value="Diverse_Substrate_Transporter"/>
</dbReference>
<feature type="transmembrane region" description="Helical" evidence="6">
    <location>
        <begin position="120"/>
        <end position="140"/>
    </location>
</feature>
<feature type="transmembrane region" description="Helical" evidence="6">
    <location>
        <begin position="152"/>
        <end position="169"/>
    </location>
</feature>
<dbReference type="PANTHER" id="PTHR42920:SF5">
    <property type="entry name" value="EAMA DOMAIN-CONTAINING PROTEIN"/>
    <property type="match status" value="1"/>
</dbReference>
<dbReference type="PANTHER" id="PTHR42920">
    <property type="entry name" value="OS03G0707200 PROTEIN-RELATED"/>
    <property type="match status" value="1"/>
</dbReference>
<comment type="subcellular location">
    <subcellularLocation>
        <location evidence="1">Cell membrane</location>
        <topology evidence="1">Multi-pass membrane protein</topology>
    </subcellularLocation>
</comment>
<reference evidence="7" key="1">
    <citation type="submission" date="2016-10" db="EMBL/GenBank/DDBJ databases">
        <title>Sequence of Gallionella enrichment culture.</title>
        <authorList>
            <person name="Poehlein A."/>
            <person name="Muehling M."/>
            <person name="Daniel R."/>
        </authorList>
    </citation>
    <scope>NUCLEOTIDE SEQUENCE</scope>
</reference>
<protein>
    <submittedName>
        <fullName evidence="7">EamA-like transporter family protein</fullName>
    </submittedName>
</protein>
<gene>
    <name evidence="7" type="ORF">GALL_114160</name>
</gene>
<feature type="transmembrane region" description="Helical" evidence="6">
    <location>
        <begin position="247"/>
        <end position="269"/>
    </location>
</feature>
<feature type="transmembrane region" description="Helical" evidence="6">
    <location>
        <begin position="214"/>
        <end position="235"/>
    </location>
</feature>
<dbReference type="GO" id="GO:0005886">
    <property type="term" value="C:plasma membrane"/>
    <property type="evidence" value="ECO:0007669"/>
    <property type="project" value="UniProtKB-SubCell"/>
</dbReference>
<dbReference type="AlphaFoldDB" id="A0A1J5SF05"/>
<evidence type="ECO:0000256" key="3">
    <source>
        <dbReference type="ARBA" id="ARBA00022692"/>
    </source>
</evidence>
<keyword evidence="5 6" id="KW-0472">Membrane</keyword>
<proteinExistence type="predicted"/>
<feature type="transmembrane region" description="Helical" evidence="6">
    <location>
        <begin position="281"/>
        <end position="300"/>
    </location>
</feature>
<evidence type="ECO:0000256" key="5">
    <source>
        <dbReference type="ARBA" id="ARBA00023136"/>
    </source>
</evidence>
<accession>A0A1J5SF05</accession>
<organism evidence="7">
    <name type="scientific">mine drainage metagenome</name>
    <dbReference type="NCBI Taxonomy" id="410659"/>
    <lineage>
        <taxon>unclassified sequences</taxon>
        <taxon>metagenomes</taxon>
        <taxon>ecological metagenomes</taxon>
    </lineage>
</organism>
<feature type="transmembrane region" description="Helical" evidence="6">
    <location>
        <begin position="90"/>
        <end position="113"/>
    </location>
</feature>
<evidence type="ECO:0000256" key="2">
    <source>
        <dbReference type="ARBA" id="ARBA00022475"/>
    </source>
</evidence>
<keyword evidence="2" id="KW-1003">Cell membrane</keyword>
<evidence type="ECO:0000256" key="4">
    <source>
        <dbReference type="ARBA" id="ARBA00022989"/>
    </source>
</evidence>
<comment type="caution">
    <text evidence="7">The sequence shown here is derived from an EMBL/GenBank/DDBJ whole genome shotgun (WGS) entry which is preliminary data.</text>
</comment>
<evidence type="ECO:0000256" key="1">
    <source>
        <dbReference type="ARBA" id="ARBA00004651"/>
    </source>
</evidence>
<evidence type="ECO:0000313" key="7">
    <source>
        <dbReference type="EMBL" id="OIR06499.1"/>
    </source>
</evidence>
<sequence>MLLLANLFWGLSFPTIKAMTLELARLAPGSGSAFITAMSVAPRMLMAAAVLLVLQARGLGRTTALELRQGVQLGLFAAGGMLLQNDGLQFTAASTSAFLTQFYAILIPVYLAVRRRRNPGALVWICCALVMAGSAILGRFDWLELSLGRGELETLASSLFFMGQILTLEQPRFLGNRPERITLVLFATEALVFAVMGVATAPSAAALALPWSSASLLLFNGLLTVFCTLGAFLLMNTWQPKISATEAGLIYCVEPIFGSLMALALPALFSRIATISYANETLTWSLLVGGALITAANVLLQLAPRFRRAAAAA</sequence>
<evidence type="ECO:0000256" key="6">
    <source>
        <dbReference type="SAM" id="Phobius"/>
    </source>
</evidence>
<dbReference type="InterPro" id="IPR037185">
    <property type="entry name" value="EmrE-like"/>
</dbReference>
<dbReference type="EMBL" id="MLJW01000043">
    <property type="protein sequence ID" value="OIR06499.1"/>
    <property type="molecule type" value="Genomic_DNA"/>
</dbReference>
<keyword evidence="3 6" id="KW-0812">Transmembrane</keyword>
<feature type="transmembrane region" description="Helical" evidence="6">
    <location>
        <begin position="181"/>
        <end position="208"/>
    </location>
</feature>
<name>A0A1J5SF05_9ZZZZ</name>